<proteinExistence type="inferred from homology"/>
<name>A0ABU9JLE0_9GAMM</name>
<dbReference type="SUPFAM" id="SSF49401">
    <property type="entry name" value="Bacterial adhesins"/>
    <property type="match status" value="1"/>
</dbReference>
<dbReference type="Proteomes" id="UP001455088">
    <property type="component" value="Unassembled WGS sequence"/>
</dbReference>
<dbReference type="PROSITE" id="PS51257">
    <property type="entry name" value="PROKAR_LIPOPROTEIN"/>
    <property type="match status" value="1"/>
</dbReference>
<keyword evidence="4" id="KW-0732">Signal</keyword>
<evidence type="ECO:0000259" key="5">
    <source>
        <dbReference type="Pfam" id="PF00419"/>
    </source>
</evidence>
<dbReference type="PANTHER" id="PTHR33420">
    <property type="entry name" value="FIMBRIAL SUBUNIT ELFA-RELATED"/>
    <property type="match status" value="1"/>
</dbReference>
<keyword evidence="7" id="KW-1185">Reference proteome</keyword>
<reference evidence="6 7" key="1">
    <citation type="submission" date="2024-04" db="EMBL/GenBank/DDBJ databases">
        <title>Bacterial endophytes with biocontrol capabilities against important plant pathogens.</title>
        <authorList>
            <person name="Alayande K.A."/>
        </authorList>
    </citation>
    <scope>NUCLEOTIDE SEQUENCE [LARGE SCALE GENOMIC DNA]</scope>
    <source>
        <strain evidence="6 7">KV22</strain>
    </source>
</reference>
<evidence type="ECO:0000256" key="2">
    <source>
        <dbReference type="ARBA" id="ARBA00006671"/>
    </source>
</evidence>
<evidence type="ECO:0000256" key="1">
    <source>
        <dbReference type="ARBA" id="ARBA00004561"/>
    </source>
</evidence>
<dbReference type="InterPro" id="IPR050263">
    <property type="entry name" value="Bact_Fimbrial_Adh_Pro"/>
</dbReference>
<comment type="caution">
    <text evidence="6">The sequence shown here is derived from an EMBL/GenBank/DDBJ whole genome shotgun (WGS) entry which is preliminary data.</text>
</comment>
<dbReference type="PANTHER" id="PTHR33420:SF14">
    <property type="entry name" value="TYPE 1 FIMBRIN D-MANNOSE SPECIFIC ADHESIN"/>
    <property type="match status" value="1"/>
</dbReference>
<comment type="similarity">
    <text evidence="2">Belongs to the fimbrial protein family.</text>
</comment>
<dbReference type="InterPro" id="IPR036937">
    <property type="entry name" value="Adhesion_dom_fimbrial_sf"/>
</dbReference>
<feature type="signal peptide" evidence="4">
    <location>
        <begin position="1"/>
        <end position="22"/>
    </location>
</feature>
<dbReference type="Gene3D" id="2.60.40.1090">
    <property type="entry name" value="Fimbrial-type adhesion domain"/>
    <property type="match status" value="1"/>
</dbReference>
<gene>
    <name evidence="6" type="ORF">AAE039_08850</name>
</gene>
<dbReference type="InterPro" id="IPR000259">
    <property type="entry name" value="Adhesion_dom_fimbrial"/>
</dbReference>
<protein>
    <submittedName>
        <fullName evidence="6">Fimbrial protein</fullName>
    </submittedName>
</protein>
<dbReference type="InterPro" id="IPR008966">
    <property type="entry name" value="Adhesion_dom_sf"/>
</dbReference>
<sequence length="312" mass="34133">MSKRSASWVMLGACLVAGGAQACSTIMWPVDRDLRYDTYPEAPKVWMWQVPGAITILDCVGPPFQTSVRLDMPDLLPVGDVTYNGIVMPAYEASPDSALLAVTQVQTFGWDQVALRNGEEVPYLADVSGEGRAAFAPQFYVFSRGGRMRTFETRGTLTMTSVERPAVNTVMPVRLRIEFPATTCPLQDVDETLQEVQIAELSTPGSTAREKVVAIRMNCGIDPPRARMTLVDAGDAGNTGSQLTPTADSDAQGVRVQLLRNGREMQFGQSWDFDPGTGGVHDHPFTARYIRLNEALKPGQIKGEAVLNVDYW</sequence>
<feature type="domain" description="Fimbrial-type adhesion" evidence="5">
    <location>
        <begin position="181"/>
        <end position="311"/>
    </location>
</feature>
<dbReference type="RefSeq" id="WP_261997671.1">
    <property type="nucleotide sequence ID" value="NZ_JBBYHY010000004.1"/>
</dbReference>
<evidence type="ECO:0000313" key="6">
    <source>
        <dbReference type="EMBL" id="MEL3953669.1"/>
    </source>
</evidence>
<evidence type="ECO:0000313" key="7">
    <source>
        <dbReference type="Proteomes" id="UP001455088"/>
    </source>
</evidence>
<accession>A0ABU9JLE0</accession>
<dbReference type="Pfam" id="PF00419">
    <property type="entry name" value="Fimbrial"/>
    <property type="match status" value="1"/>
</dbReference>
<keyword evidence="3" id="KW-0281">Fimbrium</keyword>
<feature type="chain" id="PRO_5047378230" evidence="4">
    <location>
        <begin position="23"/>
        <end position="312"/>
    </location>
</feature>
<organism evidence="6 7">
    <name type="scientific">Stenotrophomonas bentonitica</name>
    <dbReference type="NCBI Taxonomy" id="1450134"/>
    <lineage>
        <taxon>Bacteria</taxon>
        <taxon>Pseudomonadati</taxon>
        <taxon>Pseudomonadota</taxon>
        <taxon>Gammaproteobacteria</taxon>
        <taxon>Lysobacterales</taxon>
        <taxon>Lysobacteraceae</taxon>
        <taxon>Stenotrophomonas</taxon>
    </lineage>
</organism>
<evidence type="ECO:0000256" key="4">
    <source>
        <dbReference type="SAM" id="SignalP"/>
    </source>
</evidence>
<evidence type="ECO:0000256" key="3">
    <source>
        <dbReference type="ARBA" id="ARBA00023263"/>
    </source>
</evidence>
<comment type="subcellular location">
    <subcellularLocation>
        <location evidence="1">Fimbrium</location>
    </subcellularLocation>
</comment>
<dbReference type="EMBL" id="JBBYHY010000004">
    <property type="protein sequence ID" value="MEL3953669.1"/>
    <property type="molecule type" value="Genomic_DNA"/>
</dbReference>